<comment type="caution">
    <text evidence="13">The sequence shown here is derived from an EMBL/GenBank/DDBJ whole genome shotgun (WGS) entry which is preliminary data.</text>
</comment>
<feature type="compositionally biased region" description="Polar residues" evidence="10">
    <location>
        <begin position="1737"/>
        <end position="1753"/>
    </location>
</feature>
<feature type="compositionally biased region" description="Polar residues" evidence="10">
    <location>
        <begin position="482"/>
        <end position="492"/>
    </location>
</feature>
<feature type="compositionally biased region" description="Basic and acidic residues" evidence="10">
    <location>
        <begin position="1718"/>
        <end position="1736"/>
    </location>
</feature>
<dbReference type="Proteomes" id="UP000521872">
    <property type="component" value="Unassembled WGS sequence"/>
</dbReference>
<keyword evidence="7" id="KW-0539">Nucleus</keyword>
<feature type="compositionally biased region" description="Low complexity" evidence="10">
    <location>
        <begin position="275"/>
        <end position="302"/>
    </location>
</feature>
<feature type="region of interest" description="Disordered" evidence="10">
    <location>
        <begin position="1370"/>
        <end position="1558"/>
    </location>
</feature>
<feature type="region of interest" description="Disordered" evidence="10">
    <location>
        <begin position="799"/>
        <end position="869"/>
    </location>
</feature>
<dbReference type="PROSITE" id="PS50190">
    <property type="entry name" value="SEC7"/>
    <property type="match status" value="1"/>
</dbReference>
<evidence type="ECO:0000256" key="6">
    <source>
        <dbReference type="ARBA" id="ARBA00023163"/>
    </source>
</evidence>
<dbReference type="InterPro" id="IPR039355">
    <property type="entry name" value="Transcription_factor_GATA"/>
</dbReference>
<feature type="region of interest" description="Disordered" evidence="10">
    <location>
        <begin position="916"/>
        <end position="948"/>
    </location>
</feature>
<accession>A0A8H4R1J9</accession>
<dbReference type="InterPro" id="IPR013088">
    <property type="entry name" value="Znf_NHR/GATA"/>
</dbReference>
<feature type="compositionally biased region" description="Polar residues" evidence="10">
    <location>
        <begin position="804"/>
        <end position="814"/>
    </location>
</feature>
<keyword evidence="3 8" id="KW-0863">Zinc-finger</keyword>
<feature type="compositionally biased region" description="Polar residues" evidence="10">
    <location>
        <begin position="688"/>
        <end position="720"/>
    </location>
</feature>
<feature type="compositionally biased region" description="Low complexity" evidence="10">
    <location>
        <begin position="727"/>
        <end position="742"/>
    </location>
</feature>
<evidence type="ECO:0000256" key="3">
    <source>
        <dbReference type="ARBA" id="ARBA00022771"/>
    </source>
</evidence>
<feature type="compositionally biased region" description="Basic residues" evidence="10">
    <location>
        <begin position="522"/>
        <end position="539"/>
    </location>
</feature>
<feature type="compositionally biased region" description="Low complexity" evidence="10">
    <location>
        <begin position="667"/>
        <end position="676"/>
    </location>
</feature>
<feature type="region of interest" description="Disordered" evidence="10">
    <location>
        <begin position="516"/>
        <end position="560"/>
    </location>
</feature>
<evidence type="ECO:0000256" key="7">
    <source>
        <dbReference type="ARBA" id="ARBA00023242"/>
    </source>
</evidence>
<evidence type="ECO:0000256" key="1">
    <source>
        <dbReference type="ARBA" id="ARBA00004123"/>
    </source>
</evidence>
<dbReference type="Pfam" id="PF15410">
    <property type="entry name" value="PH_9"/>
    <property type="match status" value="1"/>
</dbReference>
<dbReference type="SUPFAM" id="SSF48425">
    <property type="entry name" value="Sec7 domain"/>
    <property type="match status" value="1"/>
</dbReference>
<feature type="domain" description="SEC7" evidence="12">
    <location>
        <begin position="1527"/>
        <end position="1713"/>
    </location>
</feature>
<evidence type="ECO:0000256" key="8">
    <source>
        <dbReference type="PROSITE-ProRule" id="PRU00094"/>
    </source>
</evidence>
<dbReference type="Pfam" id="PF00320">
    <property type="entry name" value="GATA"/>
    <property type="match status" value="1"/>
</dbReference>
<dbReference type="GO" id="GO:0000981">
    <property type="term" value="F:DNA-binding transcription factor activity, RNA polymerase II-specific"/>
    <property type="evidence" value="ECO:0007669"/>
    <property type="project" value="TreeGrafter"/>
</dbReference>
<feature type="compositionally biased region" description="Polar residues" evidence="10">
    <location>
        <begin position="89"/>
        <end position="102"/>
    </location>
</feature>
<evidence type="ECO:0000259" key="11">
    <source>
        <dbReference type="PROSITE" id="PS50114"/>
    </source>
</evidence>
<feature type="compositionally biased region" description="Polar residues" evidence="10">
    <location>
        <begin position="939"/>
        <end position="948"/>
    </location>
</feature>
<feature type="compositionally biased region" description="Low complexity" evidence="10">
    <location>
        <begin position="1456"/>
        <end position="1470"/>
    </location>
</feature>
<feature type="region of interest" description="Disordered" evidence="10">
    <location>
        <begin position="357"/>
        <end position="381"/>
    </location>
</feature>
<dbReference type="SMART" id="SM00233">
    <property type="entry name" value="PH"/>
    <property type="match status" value="1"/>
</dbReference>
<feature type="compositionally biased region" description="Low complexity" evidence="10">
    <location>
        <begin position="826"/>
        <end position="850"/>
    </location>
</feature>
<feature type="compositionally biased region" description="Low complexity" evidence="10">
    <location>
        <begin position="1035"/>
        <end position="1073"/>
    </location>
</feature>
<feature type="domain" description="GATA-type" evidence="11">
    <location>
        <begin position="748"/>
        <end position="801"/>
    </location>
</feature>
<evidence type="ECO:0000313" key="14">
    <source>
        <dbReference type="Proteomes" id="UP000521872"/>
    </source>
</evidence>
<feature type="region of interest" description="Disordered" evidence="10">
    <location>
        <begin position="275"/>
        <end position="335"/>
    </location>
</feature>
<proteinExistence type="predicted"/>
<feature type="compositionally biased region" description="Basic and acidic residues" evidence="10">
    <location>
        <begin position="222"/>
        <end position="240"/>
    </location>
</feature>
<dbReference type="PROSITE" id="PS50114">
    <property type="entry name" value="GATA_ZN_FINGER_2"/>
    <property type="match status" value="1"/>
</dbReference>
<dbReference type="GO" id="GO:0005085">
    <property type="term" value="F:guanyl-nucleotide exchange factor activity"/>
    <property type="evidence" value="ECO:0007669"/>
    <property type="project" value="InterPro"/>
</dbReference>
<dbReference type="SUPFAM" id="SSF50729">
    <property type="entry name" value="PH domain-like"/>
    <property type="match status" value="1"/>
</dbReference>
<keyword evidence="14" id="KW-1185">Reference proteome</keyword>
<feature type="region of interest" description="Disordered" evidence="10">
    <location>
        <begin position="1880"/>
        <end position="1901"/>
    </location>
</feature>
<feature type="region of interest" description="Disordered" evidence="10">
    <location>
        <begin position="188"/>
        <end position="240"/>
    </location>
</feature>
<dbReference type="SUPFAM" id="SSF57716">
    <property type="entry name" value="Glucocorticoid receptor-like (DNA-binding domain)"/>
    <property type="match status" value="1"/>
</dbReference>
<dbReference type="GO" id="GO:0032012">
    <property type="term" value="P:regulation of ARF protein signal transduction"/>
    <property type="evidence" value="ECO:0007669"/>
    <property type="project" value="InterPro"/>
</dbReference>
<feature type="region of interest" description="Disordered" evidence="10">
    <location>
        <begin position="1115"/>
        <end position="1234"/>
    </location>
</feature>
<reference evidence="13 14" key="1">
    <citation type="submission" date="2019-12" db="EMBL/GenBank/DDBJ databases">
        <authorList>
            <person name="Floudas D."/>
            <person name="Bentzer J."/>
            <person name="Ahren D."/>
            <person name="Johansson T."/>
            <person name="Persson P."/>
            <person name="Tunlid A."/>
        </authorList>
    </citation>
    <scope>NUCLEOTIDE SEQUENCE [LARGE SCALE GENOMIC DNA]</scope>
    <source>
        <strain evidence="13 14">CBS 102.39</strain>
    </source>
</reference>
<protein>
    <submittedName>
        <fullName evidence="13">Uncharacterized protein</fullName>
    </submittedName>
</protein>
<dbReference type="GO" id="GO:0000122">
    <property type="term" value="P:negative regulation of transcription by RNA polymerase II"/>
    <property type="evidence" value="ECO:0007669"/>
    <property type="project" value="TreeGrafter"/>
</dbReference>
<dbReference type="InterPro" id="IPR001849">
    <property type="entry name" value="PH_domain"/>
</dbReference>
<feature type="compositionally biased region" description="Polar residues" evidence="10">
    <location>
        <begin position="1428"/>
        <end position="1445"/>
    </location>
</feature>
<feature type="compositionally biased region" description="Low complexity" evidence="10">
    <location>
        <begin position="917"/>
        <end position="931"/>
    </location>
</feature>
<dbReference type="CDD" id="cd00171">
    <property type="entry name" value="Sec7"/>
    <property type="match status" value="1"/>
</dbReference>
<dbReference type="FunFam" id="3.30.50.10:FF:000007">
    <property type="entry name" value="Nitrogen regulatory AreA, N-terminal"/>
    <property type="match status" value="1"/>
</dbReference>
<dbReference type="InterPro" id="IPR011993">
    <property type="entry name" value="PH-like_dom_sf"/>
</dbReference>
<evidence type="ECO:0000256" key="10">
    <source>
        <dbReference type="SAM" id="MobiDB-lite"/>
    </source>
</evidence>
<feature type="compositionally biased region" description="Polar residues" evidence="10">
    <location>
        <begin position="1760"/>
        <end position="1782"/>
    </location>
</feature>
<keyword evidence="9" id="KW-0175">Coiled coil</keyword>
<feature type="region of interest" description="Disordered" evidence="10">
    <location>
        <begin position="612"/>
        <end position="755"/>
    </location>
</feature>
<dbReference type="InterPro" id="IPR000904">
    <property type="entry name" value="Sec7_dom"/>
</dbReference>
<evidence type="ECO:0000256" key="4">
    <source>
        <dbReference type="ARBA" id="ARBA00022833"/>
    </source>
</evidence>
<dbReference type="InterPro" id="IPR000679">
    <property type="entry name" value="Znf_GATA"/>
</dbReference>
<feature type="compositionally biased region" description="Basic and acidic residues" evidence="10">
    <location>
        <begin position="1144"/>
        <end position="1154"/>
    </location>
</feature>
<feature type="compositionally biased region" description="Basic and acidic residues" evidence="10">
    <location>
        <begin position="1384"/>
        <end position="1405"/>
    </location>
</feature>
<dbReference type="GO" id="GO:0045944">
    <property type="term" value="P:positive regulation of transcription by RNA polymerase II"/>
    <property type="evidence" value="ECO:0007669"/>
    <property type="project" value="TreeGrafter"/>
</dbReference>
<feature type="region of interest" description="Disordered" evidence="10">
    <location>
        <begin position="1830"/>
        <end position="1856"/>
    </location>
</feature>
<dbReference type="InterPro" id="IPR035999">
    <property type="entry name" value="Sec7_dom_sf"/>
</dbReference>
<dbReference type="Pfam" id="PF01369">
    <property type="entry name" value="Sec7"/>
    <property type="match status" value="1"/>
</dbReference>
<feature type="region of interest" description="Disordered" evidence="10">
    <location>
        <begin position="983"/>
        <end position="1103"/>
    </location>
</feature>
<organism evidence="13 14">
    <name type="scientific">Agrocybe pediades</name>
    <dbReference type="NCBI Taxonomy" id="84607"/>
    <lineage>
        <taxon>Eukaryota</taxon>
        <taxon>Fungi</taxon>
        <taxon>Dikarya</taxon>
        <taxon>Basidiomycota</taxon>
        <taxon>Agaricomycotina</taxon>
        <taxon>Agaricomycetes</taxon>
        <taxon>Agaricomycetidae</taxon>
        <taxon>Agaricales</taxon>
        <taxon>Agaricineae</taxon>
        <taxon>Strophariaceae</taxon>
        <taxon>Agrocybe</taxon>
    </lineage>
</organism>
<dbReference type="PANTHER" id="PTHR10071">
    <property type="entry name" value="TRANSCRIPTION FACTOR GATA FAMILY MEMBER"/>
    <property type="match status" value="1"/>
</dbReference>
<feature type="coiled-coil region" evidence="9">
    <location>
        <begin position="2180"/>
        <end position="2207"/>
    </location>
</feature>
<dbReference type="InterPro" id="IPR013860">
    <property type="entry name" value="AreA_GATA"/>
</dbReference>
<evidence type="ECO:0000256" key="2">
    <source>
        <dbReference type="ARBA" id="ARBA00022723"/>
    </source>
</evidence>
<dbReference type="PROSITE" id="PS00344">
    <property type="entry name" value="GATA_ZN_FINGER_1"/>
    <property type="match status" value="1"/>
</dbReference>
<keyword evidence="5" id="KW-0805">Transcription regulation</keyword>
<evidence type="ECO:0000256" key="5">
    <source>
        <dbReference type="ARBA" id="ARBA00023015"/>
    </source>
</evidence>
<feature type="compositionally biased region" description="Acidic residues" evidence="10">
    <location>
        <begin position="1406"/>
        <end position="1418"/>
    </location>
</feature>
<dbReference type="Gene3D" id="1.10.1000.11">
    <property type="entry name" value="Arf Nucleotide-binding Site Opener,domain 2"/>
    <property type="match status" value="1"/>
</dbReference>
<dbReference type="Gene3D" id="3.30.50.10">
    <property type="entry name" value="Erythroid Transcription Factor GATA-1, subunit A"/>
    <property type="match status" value="1"/>
</dbReference>
<name>A0A8H4R1J9_9AGAR</name>
<feature type="compositionally biased region" description="Low complexity" evidence="10">
    <location>
        <begin position="1162"/>
        <end position="1176"/>
    </location>
</feature>
<dbReference type="Gene3D" id="2.30.29.30">
    <property type="entry name" value="Pleckstrin-homology domain (PH domain)/Phosphotyrosine-binding domain (PTB)"/>
    <property type="match status" value="1"/>
</dbReference>
<dbReference type="InterPro" id="IPR041681">
    <property type="entry name" value="PH_9"/>
</dbReference>
<keyword evidence="6" id="KW-0804">Transcription</keyword>
<evidence type="ECO:0000256" key="9">
    <source>
        <dbReference type="SAM" id="Coils"/>
    </source>
</evidence>
<dbReference type="EMBL" id="JAACJL010000015">
    <property type="protein sequence ID" value="KAF4620545.1"/>
    <property type="molecule type" value="Genomic_DNA"/>
</dbReference>
<feature type="compositionally biased region" description="Basic and acidic residues" evidence="10">
    <location>
        <begin position="2325"/>
        <end position="2338"/>
    </location>
</feature>
<feature type="region of interest" description="Disordered" evidence="10">
    <location>
        <begin position="2291"/>
        <end position="2338"/>
    </location>
</feature>
<dbReference type="GO" id="GO:0000978">
    <property type="term" value="F:RNA polymerase II cis-regulatory region sequence-specific DNA binding"/>
    <property type="evidence" value="ECO:0007669"/>
    <property type="project" value="TreeGrafter"/>
</dbReference>
<dbReference type="CDD" id="cd00202">
    <property type="entry name" value="ZnF_GATA"/>
    <property type="match status" value="1"/>
</dbReference>
<feature type="region of interest" description="Disordered" evidence="10">
    <location>
        <begin position="482"/>
        <end position="501"/>
    </location>
</feature>
<feature type="compositionally biased region" description="Polar residues" evidence="10">
    <location>
        <begin position="612"/>
        <end position="642"/>
    </location>
</feature>
<dbReference type="InterPro" id="IPR023394">
    <property type="entry name" value="Sec7_C_sf"/>
</dbReference>
<feature type="region of interest" description="Disordered" evidence="10">
    <location>
        <begin position="430"/>
        <end position="456"/>
    </location>
</feature>
<gene>
    <name evidence="13" type="ORF">D9613_000661</name>
</gene>
<dbReference type="PRINTS" id="PR00619">
    <property type="entry name" value="GATAZNFINGER"/>
</dbReference>
<feature type="compositionally biased region" description="Polar residues" evidence="10">
    <location>
        <begin position="984"/>
        <end position="1011"/>
    </location>
</feature>
<feature type="compositionally biased region" description="Basic and acidic residues" evidence="10">
    <location>
        <begin position="430"/>
        <end position="440"/>
    </location>
</feature>
<evidence type="ECO:0000313" key="13">
    <source>
        <dbReference type="EMBL" id="KAF4620545.1"/>
    </source>
</evidence>
<evidence type="ECO:0000259" key="12">
    <source>
        <dbReference type="PROSITE" id="PS50190"/>
    </source>
</evidence>
<dbReference type="GO" id="GO:0005634">
    <property type="term" value="C:nucleus"/>
    <property type="evidence" value="ECO:0007669"/>
    <property type="project" value="UniProtKB-SubCell"/>
</dbReference>
<feature type="compositionally biased region" description="Polar residues" evidence="10">
    <location>
        <begin position="540"/>
        <end position="560"/>
    </location>
</feature>
<keyword evidence="4" id="KW-0862">Zinc</keyword>
<feature type="region of interest" description="Disordered" evidence="10">
    <location>
        <begin position="61"/>
        <end position="146"/>
    </location>
</feature>
<comment type="subcellular location">
    <subcellularLocation>
        <location evidence="1">Nucleus</location>
    </subcellularLocation>
</comment>
<feature type="compositionally biased region" description="Polar residues" evidence="10">
    <location>
        <begin position="303"/>
        <end position="312"/>
    </location>
</feature>
<feature type="region of interest" description="Disordered" evidence="10">
    <location>
        <begin position="1297"/>
        <end position="1349"/>
    </location>
</feature>
<dbReference type="SMART" id="SM00222">
    <property type="entry name" value="Sec7"/>
    <property type="match status" value="1"/>
</dbReference>
<feature type="region of interest" description="Disordered" evidence="10">
    <location>
        <begin position="1718"/>
        <end position="1784"/>
    </location>
</feature>
<dbReference type="Pfam" id="PF08550">
    <property type="entry name" value="GATA_AreA"/>
    <property type="match status" value="1"/>
</dbReference>
<dbReference type="PANTHER" id="PTHR10071:SF281">
    <property type="entry name" value="BOX A-BINDING FACTOR-RELATED"/>
    <property type="match status" value="1"/>
</dbReference>
<dbReference type="GO" id="GO:0008270">
    <property type="term" value="F:zinc ion binding"/>
    <property type="evidence" value="ECO:0007669"/>
    <property type="project" value="UniProtKB-KW"/>
</dbReference>
<sequence length="2338" mass="254503">MISGCVSLLVSPIMSSSSDIQNLTAQEWSQLFSAPLNPQVFAALAANGVIANPTPPNLPPSLWMSSSSSHPPPISYPDNPNPYHLPDSNPVSPSTDSKSTLFTDLFNDDLFHPSPQPTSPFTSPRVSGSPVLNCPPDLDADPEQLQKDDPLATQVWKMYARTKTTLPHAQRMENITWRMMALALKKKKDDDDAAASKASDRKAPDSVPPPPSQPPQVVLQPKTEEDQPAGERGRRIDKGKARVRVVGFDAVGPSQGGTFEDEGLAPMDWRAMSRSRSRISMDWRPTSRSRSRPPETTTSATTFDQHGTQPSYDGQYYAFPTGPNKVLPHSGPTASLLSAGRRSPLYDQQLGVLYESPGDNVPHYFDNSPSEHHRYSSQPDYSTVIPSSLPSSGLHGFNRVPIPLKQQQQQPPQAQPFPRFVRKTSFDHTLHKHPNPDTRGRHQFNGKPSEFDIFSGTKRPADALHSDSLLRADPSNVNAELSRQLDASQHQESIPTSSSFPSSSFNFAFPPYDGLFGATPSHHNHHHQQQQQQHHHHHQAYSSGPSSYRTQYHSTSTSPDGLSAAAMTASAVMAEGYAQLNAVTGADDSVLDYRQLMGLVYPNLDNSQYVDPTQILNSGSNSYPNFHPSPSSDEWGTVTSAHASPEPYNASNASTPPSTEGGGGSSSNGTTCPTTSASARVNPRKYLSLQQTVQDAQRKSSLTLSSPGGTESRSPGSTPEYNADLPSTSSAATSNANTSASTKTEEGDQTPTLCTNCQTTNTPLWRRDPEGQPLCNACGLFYKLHGVVRPLSLKTDVIKKRNRASGTPSSNTTRKGGVSSLPKLASSTTRPRSHSSSLLTAGLTRGVAATPRPPVTAAPGAGVGPITIKRQRRTSGAPAGGVFVFIDAYYTHYPSTHILVHSFILASLFRQHTATLRPSQQQDRQPSSSSPYLSGLQPIASNDLNPNNRQIHRRVSRTDLDFEQALKAEGTFLLREGLDVNSLGVDSSPNRSYTSTSAANSPTVTPVNRSISRVPLQQPHTPNVIPPTPSPVSNSGSATGSSSLLTGSHAAGGSKLSVNSPSVGSGPSPSSSSYDLGADVEEAERQTNRRSMYRAPGTSSSPDLATLLRKAKERGGGFVGGNASASGNGAGAGGSSSGTSAAAIKRERERRRGESPPPPLPQQQQQQQHSSARQEQWSASDWAYTGSHRYQDTGTVKPPKSSVRAKTSALWGKMMGSTANRERSKTDASLHGQQQSSLMNVFTPPVPAIPLEHRQPVASSTPDVFSNNATITSRKPLPLRKPLPPIVRNADDIERPYVDKPVLPPIPSPTTPKRRSFSISSPSSPPLPKLPVQNADDDDDDDLTTNPENTSLHGFLDVFKGELSSLDPISVGPLDLRDPSTPSRHADRRSEDERKPSRSTDKERENDPEEDEESDDEVLAPSAIVPPRTSSLLQQHSPSTVRQTTGAGGHAASSRHQMQSQTLQQHQQPHPANPFRSRSGPPITLSPQAPNNREASRLRVLHKSNASSSEPSLISAMDQARANAFSPRPGSRQDVSPDLAKSTSSPTPIITGEDTDDMETRGKELAARCWDDNDDFLPKEKIAEWLGGHGTINKIALRHYINFFDFTELRLDVAFRHLCGKLYLKGETQQVDRILEQFSRRYWECNSGTVYGSSNIVHAVSYSLLLLNTDLHVAELTSRMSRTQFVRNTMTAIQMQLQPASPTSISESDLTYDDCSRSVRAASDETEGRTRPKRSDSIASWNSLSRDALSSQPPAHLGSHHSNGSTPSVQISAGHDQSTPNRQHGRAWENELEGVLKVGFFIFILRLVLGQTLLHQEMYTAIKQQQILQPVNTTRSSGTSLSPGGLNRNRSLRSQPDRLTTFKRGSIRGLQSILSAQSGISPYSSNSSIDGRVSPSPSFATSTHDGMYGSSSSFLNPTLGFASNLSHTIIREAQEDDDKSVRSEGSTSTTISISDEELALLGAPWAKEGMLCRKQYWESAGKRAKDKAWLDVFVVIQKGELNMFTFGDHTSGSSGTVGGGNWLANAHPVGTIHLAHSLAHALPPPGYNKRPHCMVLTMANRGVYFFQAGTEELVNEWVSTCNYWAARTSKEPLAGGVSNMEYGWNRVADGYGQGGTLSQSDFHKEPDYQDTISVRSGKSTRSKYGWKDATATVRGPYSPRTDKTFINEWKPPLPPTMTSLHDEETQLEALRKHVASLKKDLEIHNELRGPMAALYAPRSANAMKAQSNWEEKSQYLLREIVKYDLYIDSLTAAMSLRLKKRGEKGRALFPPPARHRYDDTCIRSALEHALSRSTDTDDTDLQKRKPSVTTIDEEPEPTTPGARQQSHDYGHRRETADD</sequence>
<dbReference type="SMART" id="SM00401">
    <property type="entry name" value="ZnF_GATA"/>
    <property type="match status" value="1"/>
</dbReference>
<keyword evidence="2" id="KW-0479">Metal-binding</keyword>